<dbReference type="AlphaFoldDB" id="A0A0C2D0A9"/>
<feature type="region of interest" description="Disordered" evidence="1">
    <location>
        <begin position="51"/>
        <end position="86"/>
    </location>
</feature>
<dbReference type="EMBL" id="KN737317">
    <property type="protein sequence ID" value="KIH55467.1"/>
    <property type="molecule type" value="Genomic_DNA"/>
</dbReference>
<protein>
    <submittedName>
        <fullName evidence="2">Uncharacterized protein</fullName>
    </submittedName>
</protein>
<sequence>MSDEAIDRLEGRIDTFGGLVIRKTKSDTEKKSNEEGRSVLGLDRLARVKKEEHLRKRGDETPGAGVSDSVRRDIHNQKNIEMNAVD</sequence>
<name>A0A0C2D0A9_9BILA</name>
<accession>A0A0C2D0A9</accession>
<organism evidence="2 3">
    <name type="scientific">Ancylostoma duodenale</name>
    <dbReference type="NCBI Taxonomy" id="51022"/>
    <lineage>
        <taxon>Eukaryota</taxon>
        <taxon>Metazoa</taxon>
        <taxon>Ecdysozoa</taxon>
        <taxon>Nematoda</taxon>
        <taxon>Chromadorea</taxon>
        <taxon>Rhabditida</taxon>
        <taxon>Rhabditina</taxon>
        <taxon>Rhabditomorpha</taxon>
        <taxon>Strongyloidea</taxon>
        <taxon>Ancylostomatidae</taxon>
        <taxon>Ancylostomatinae</taxon>
        <taxon>Ancylostoma</taxon>
    </lineage>
</organism>
<evidence type="ECO:0000256" key="1">
    <source>
        <dbReference type="SAM" id="MobiDB-lite"/>
    </source>
</evidence>
<reference evidence="2 3" key="1">
    <citation type="submission" date="2013-12" db="EMBL/GenBank/DDBJ databases">
        <title>Draft genome of the parsitic nematode Ancylostoma duodenale.</title>
        <authorList>
            <person name="Mitreva M."/>
        </authorList>
    </citation>
    <scope>NUCLEOTIDE SEQUENCE [LARGE SCALE GENOMIC DNA]</scope>
    <source>
        <strain evidence="2 3">Zhejiang</strain>
    </source>
</reference>
<dbReference type="OrthoDB" id="5872265at2759"/>
<feature type="compositionally biased region" description="Basic and acidic residues" evidence="1">
    <location>
        <begin position="51"/>
        <end position="60"/>
    </location>
</feature>
<gene>
    <name evidence="2" type="ORF">ANCDUO_14375</name>
</gene>
<proteinExistence type="predicted"/>
<dbReference type="Proteomes" id="UP000054047">
    <property type="component" value="Unassembled WGS sequence"/>
</dbReference>
<evidence type="ECO:0000313" key="2">
    <source>
        <dbReference type="EMBL" id="KIH55467.1"/>
    </source>
</evidence>
<evidence type="ECO:0000313" key="3">
    <source>
        <dbReference type="Proteomes" id="UP000054047"/>
    </source>
</evidence>
<feature type="compositionally biased region" description="Basic and acidic residues" evidence="1">
    <location>
        <begin position="69"/>
        <end position="78"/>
    </location>
</feature>
<keyword evidence="3" id="KW-1185">Reference proteome</keyword>